<keyword evidence="7" id="KW-0560">Oxidoreductase</keyword>
<evidence type="ECO:0000256" key="4">
    <source>
        <dbReference type="ARBA" id="ARBA00022989"/>
    </source>
</evidence>
<feature type="transmembrane region" description="Helical" evidence="6">
    <location>
        <begin position="6"/>
        <end position="26"/>
    </location>
</feature>
<evidence type="ECO:0000256" key="3">
    <source>
        <dbReference type="ARBA" id="ARBA00022692"/>
    </source>
</evidence>
<organism evidence="7 8">
    <name type="scientific">Klebsiella pneumoniae</name>
    <dbReference type="NCBI Taxonomy" id="573"/>
    <lineage>
        <taxon>Bacteria</taxon>
        <taxon>Pseudomonadati</taxon>
        <taxon>Pseudomonadota</taxon>
        <taxon>Gammaproteobacteria</taxon>
        <taxon>Enterobacterales</taxon>
        <taxon>Enterobacteriaceae</taxon>
        <taxon>Klebsiella/Raoultella group</taxon>
        <taxon>Klebsiella</taxon>
        <taxon>Klebsiella pneumoniae complex</taxon>
    </lineage>
</organism>
<feature type="transmembrane region" description="Helical" evidence="6">
    <location>
        <begin position="197"/>
        <end position="219"/>
    </location>
</feature>
<evidence type="ECO:0000313" key="8">
    <source>
        <dbReference type="Proteomes" id="UP000254938"/>
    </source>
</evidence>
<protein>
    <submittedName>
        <fullName evidence="7">Formate hydrogenlyase subunit 3</fullName>
        <ecNumber evidence="7">1.-.-.-</ecNumber>
    </submittedName>
</protein>
<evidence type="ECO:0000256" key="2">
    <source>
        <dbReference type="ARBA" id="ARBA00022475"/>
    </source>
</evidence>
<keyword evidence="7" id="KW-0456">Lyase</keyword>
<dbReference type="GO" id="GO:0005886">
    <property type="term" value="C:plasma membrane"/>
    <property type="evidence" value="ECO:0007669"/>
    <property type="project" value="UniProtKB-SubCell"/>
</dbReference>
<feature type="transmembrane region" description="Helical" evidence="6">
    <location>
        <begin position="107"/>
        <end position="125"/>
    </location>
</feature>
<dbReference type="PANTHER" id="PTHR42682">
    <property type="entry name" value="HYDROGENASE-4 COMPONENT F"/>
    <property type="match status" value="1"/>
</dbReference>
<dbReference type="GO" id="GO:0016829">
    <property type="term" value="F:lyase activity"/>
    <property type="evidence" value="ECO:0007669"/>
    <property type="project" value="UniProtKB-KW"/>
</dbReference>
<name>A0A377U1B0_KLEPN</name>
<reference evidence="7 8" key="1">
    <citation type="submission" date="2018-06" db="EMBL/GenBank/DDBJ databases">
        <authorList>
            <consortium name="Pathogen Informatics"/>
            <person name="Doyle S."/>
        </authorList>
    </citation>
    <scope>NUCLEOTIDE SEQUENCE [LARGE SCALE GENOMIC DNA]</scope>
    <source>
        <strain evidence="7 8">NCTC9140</strain>
    </source>
</reference>
<evidence type="ECO:0000256" key="1">
    <source>
        <dbReference type="ARBA" id="ARBA00004651"/>
    </source>
</evidence>
<dbReference type="AlphaFoldDB" id="A0A377U1B0"/>
<keyword evidence="4 6" id="KW-1133">Transmembrane helix</keyword>
<evidence type="ECO:0000256" key="5">
    <source>
        <dbReference type="ARBA" id="ARBA00023136"/>
    </source>
</evidence>
<sequence length="236" mass="24743">MSVIGLVNQAVAWYAASAVLAFLFAMRKPLSGAIAGIGGAVASAMLVVAGGAALLMPERIHGGMLQFLHLTIRVGGVNALWLLAIGLSALPVSLFNISWHRHPQVKANGPLVNLLLAAATCAVVVTNIGSLVVMAEIMALCAAFLTGCAASGKLWFALGRLGTLLIAWTCWLVWSTYGTLELAQINLQAVDRMQNPLLWLPGLVGFALLAGAIPLHGWAPQATPGPARRPPRCFPR</sequence>
<dbReference type="EC" id="1.-.-.-" evidence="7"/>
<feature type="transmembrane region" description="Helical" evidence="6">
    <location>
        <begin position="157"/>
        <end position="177"/>
    </location>
</feature>
<evidence type="ECO:0000313" key="7">
    <source>
        <dbReference type="EMBL" id="STS84648.1"/>
    </source>
</evidence>
<feature type="transmembrane region" description="Helical" evidence="6">
    <location>
        <begin position="76"/>
        <end position="95"/>
    </location>
</feature>
<dbReference type="GO" id="GO:0016491">
    <property type="term" value="F:oxidoreductase activity"/>
    <property type="evidence" value="ECO:0007669"/>
    <property type="project" value="UniProtKB-KW"/>
</dbReference>
<dbReference type="PANTHER" id="PTHR42682:SF3">
    <property type="entry name" value="FORMATE HYDROGENLYASE SUBUNIT 3-RELATED"/>
    <property type="match status" value="1"/>
</dbReference>
<keyword evidence="2" id="KW-1003">Cell membrane</keyword>
<dbReference type="Proteomes" id="UP000254938">
    <property type="component" value="Unassembled WGS sequence"/>
</dbReference>
<evidence type="ECO:0000256" key="6">
    <source>
        <dbReference type="SAM" id="Phobius"/>
    </source>
</evidence>
<comment type="subcellular location">
    <subcellularLocation>
        <location evidence="1">Cell membrane</location>
        <topology evidence="1">Multi-pass membrane protein</topology>
    </subcellularLocation>
</comment>
<accession>A0A377U1B0</accession>
<gene>
    <name evidence="7" type="primary">hyfB_2</name>
    <name evidence="7" type="ORF">NCTC9140_06459</name>
</gene>
<feature type="transmembrane region" description="Helical" evidence="6">
    <location>
        <begin position="33"/>
        <end position="56"/>
    </location>
</feature>
<proteinExistence type="predicted"/>
<keyword evidence="3 6" id="KW-0812">Transmembrane</keyword>
<dbReference type="InterPro" id="IPR052175">
    <property type="entry name" value="ComplexI-like_HydComp"/>
</dbReference>
<keyword evidence="5 6" id="KW-0472">Membrane</keyword>
<dbReference type="EMBL" id="UGKQ01000007">
    <property type="protein sequence ID" value="STS84648.1"/>
    <property type="molecule type" value="Genomic_DNA"/>
</dbReference>